<protein>
    <submittedName>
        <fullName evidence="1">Nonstructural protein p15</fullName>
    </submittedName>
</protein>
<proteinExistence type="predicted"/>
<reference evidence="1" key="1">
    <citation type="journal article" date="2020" name="Emerg. Microbes Infect.">
        <title>Identification of a new strain of mouse kidney parvovirus associated with inclusion body nephropathy in immunocompromised laboratory mice.</title>
        <authorList>
            <person name="Ge Z."/>
            <person name="Carrasco S.E."/>
            <person name="Feng Y."/>
            <person name="Bakthavatchalu V."/>
            <person name="Annamalai D."/>
            <person name="Kramer R."/>
            <person name="Muthupalani S."/>
            <person name="Fox J.G."/>
        </authorList>
    </citation>
    <scope>NUCLEOTIDE SEQUENCE</scope>
    <source>
        <strain evidence="1">MIT-WI1</strain>
    </source>
</reference>
<accession>A0A7D6F6E2</accession>
<name>A0A7D6F6E2_9VIRU</name>
<evidence type="ECO:0000313" key="1">
    <source>
        <dbReference type="EMBL" id="QLM06160.1"/>
    </source>
</evidence>
<dbReference type="EMBL" id="MT093738">
    <property type="protein sequence ID" value="QLM06160.1"/>
    <property type="molecule type" value="Genomic_DNA"/>
</dbReference>
<sequence>MSMWSGPTGFSLLLISSHANAQELLEDAICLLSNRWHIEFEIKNQDNVWYAWGKQSRFTVGESTLQRALGDLYSQELVTFQKGPPDTSFDSALRYQKCKRKWNVPDVVSLPSDDTGGAATPVISFRKKAR</sequence>
<organism evidence="1">
    <name type="scientific">Mouse kidney parvovirus</name>
    <dbReference type="NCBI Taxonomy" id="2316143"/>
    <lineage>
        <taxon>Viruses</taxon>
        <taxon>Monodnaviria</taxon>
        <taxon>Shotokuvirae</taxon>
        <taxon>Cossaviricota</taxon>
        <taxon>Quintoviricetes</taxon>
        <taxon>Piccovirales</taxon>
        <taxon>Parvoviridae</taxon>
        <taxon>Hamaparvovirinae</taxon>
        <taxon>Chaphamaparvovirus</taxon>
        <taxon>Chaphamaparvovirus rodent1</taxon>
    </lineage>
</organism>